<sequence length="86" mass="9853">MNIKYALHATFGKPIIPVSAICEDFFGLKVKTANERIRAHTFPIPAFRLTDKNNGDYFVNVDELATHIEKQQAKAKEEWDQVHSTH</sequence>
<reference evidence="1 2" key="1">
    <citation type="submission" date="2018-11" db="EMBL/GenBank/DDBJ databases">
        <title>Complete Genome Sequence of Vbrio mediterranei 117-T6: a Potential Pathogen Bacteria Isolated from the Conchocelis of Pyropia.</title>
        <authorList>
            <person name="Liu Q."/>
        </authorList>
    </citation>
    <scope>NUCLEOTIDE SEQUENCE [LARGE SCALE GENOMIC DNA]</scope>
    <source>
        <strain evidence="1 2">117-T6</strain>
    </source>
</reference>
<organism evidence="1 2">
    <name type="scientific">Vibrio mediterranei</name>
    <dbReference type="NCBI Taxonomy" id="689"/>
    <lineage>
        <taxon>Bacteria</taxon>
        <taxon>Pseudomonadati</taxon>
        <taxon>Pseudomonadota</taxon>
        <taxon>Gammaproteobacteria</taxon>
        <taxon>Vibrionales</taxon>
        <taxon>Vibrionaceae</taxon>
        <taxon>Vibrio</taxon>
    </lineage>
</organism>
<accession>A0A3G4V8I7</accession>
<dbReference type="GO" id="GO:0006355">
    <property type="term" value="P:regulation of DNA-templated transcription"/>
    <property type="evidence" value="ECO:0007669"/>
    <property type="project" value="InterPro"/>
</dbReference>
<evidence type="ECO:0008006" key="3">
    <source>
        <dbReference type="Google" id="ProtNLM"/>
    </source>
</evidence>
<dbReference type="AlphaFoldDB" id="A0A3G4V8I7"/>
<dbReference type="InterPro" id="IPR020518">
    <property type="entry name" value="Tscrpt_reg_PrtN"/>
</dbReference>
<dbReference type="Pfam" id="PF11112">
    <property type="entry name" value="PyocinActivator"/>
    <property type="match status" value="1"/>
</dbReference>
<protein>
    <recommendedName>
        <fullName evidence="3">Pyocin activator protein PrtN</fullName>
    </recommendedName>
</protein>
<evidence type="ECO:0000313" key="2">
    <source>
        <dbReference type="Proteomes" id="UP000279760"/>
    </source>
</evidence>
<dbReference type="RefSeq" id="WP_124940310.1">
    <property type="nucleotide sequence ID" value="NZ_CP033577.1"/>
</dbReference>
<dbReference type="EMBL" id="CP033577">
    <property type="protein sequence ID" value="AYV21096.1"/>
    <property type="molecule type" value="Genomic_DNA"/>
</dbReference>
<dbReference type="Proteomes" id="UP000279760">
    <property type="component" value="Chromosome 1"/>
</dbReference>
<evidence type="ECO:0000313" key="1">
    <source>
        <dbReference type="EMBL" id="AYV21096.1"/>
    </source>
</evidence>
<proteinExistence type="predicted"/>
<gene>
    <name evidence="1" type="ORF">ECB94_07220</name>
</gene>
<name>A0A3G4V8I7_9VIBR</name>